<dbReference type="GeneID" id="66532094"/>
<dbReference type="Proteomes" id="UP000321298">
    <property type="component" value="Chromosome"/>
</dbReference>
<dbReference type="AlphaFoldDB" id="A0AAP9ECY0"/>
<evidence type="ECO:0000313" key="1">
    <source>
        <dbReference type="EMBL" id="QEA44578.1"/>
    </source>
</evidence>
<sequence length="86" mass="10217">MMIINELIEQIKDLFTKRPNTIYEVRIVDERHTNKINVFFEYYKLEHATTSRQIARLEGNQRDLIPTLVNQIKKETGLTVITIQNN</sequence>
<organism evidence="1 2">
    <name type="scientific">Leuconostoc lactis</name>
    <dbReference type="NCBI Taxonomy" id="1246"/>
    <lineage>
        <taxon>Bacteria</taxon>
        <taxon>Bacillati</taxon>
        <taxon>Bacillota</taxon>
        <taxon>Bacilli</taxon>
        <taxon>Lactobacillales</taxon>
        <taxon>Lactobacillaceae</taxon>
        <taxon>Leuconostoc</taxon>
    </lineage>
</organism>
<reference evidence="1 2" key="1">
    <citation type="submission" date="2019-06" db="EMBL/GenBank/DDBJ databases">
        <title>Genome analyses of bacteria isolated from kimchi.</title>
        <authorList>
            <person name="Lee S."/>
            <person name="Ahn S."/>
            <person name="Roh S."/>
        </authorList>
    </citation>
    <scope>NUCLEOTIDE SEQUENCE [LARGE SCALE GENOMIC DNA]</scope>
    <source>
        <strain evidence="1 2">CBA3625</strain>
    </source>
</reference>
<name>A0AAP9ECY0_LEULA</name>
<dbReference type="RefSeq" id="WP_048702081.1">
    <property type="nucleotide sequence ID" value="NZ_BSTE01000016.1"/>
</dbReference>
<gene>
    <name evidence="1" type="ORF">FGL83_07760</name>
</gene>
<evidence type="ECO:0000313" key="2">
    <source>
        <dbReference type="Proteomes" id="UP000321298"/>
    </source>
</evidence>
<protein>
    <submittedName>
        <fullName evidence="1">Uncharacterized protein</fullName>
    </submittedName>
</protein>
<keyword evidence="2" id="KW-1185">Reference proteome</keyword>
<accession>A0AAP9ECY0</accession>
<proteinExistence type="predicted"/>
<dbReference type="EMBL" id="CP042387">
    <property type="protein sequence ID" value="QEA44578.1"/>
    <property type="molecule type" value="Genomic_DNA"/>
</dbReference>
<dbReference type="KEGG" id="llf:BCR17_08100"/>